<feature type="region of interest" description="Disordered" evidence="6">
    <location>
        <begin position="319"/>
        <end position="358"/>
    </location>
</feature>
<dbReference type="InterPro" id="IPR034085">
    <property type="entry name" value="TOG"/>
</dbReference>
<dbReference type="Gene3D" id="1.25.10.10">
    <property type="entry name" value="Leucine-rich Repeat Variant"/>
    <property type="match status" value="2"/>
</dbReference>
<keyword evidence="5" id="KW-0498">Mitosis</keyword>
<evidence type="ECO:0000256" key="3">
    <source>
        <dbReference type="ARBA" id="ARBA00022618"/>
    </source>
</evidence>
<evidence type="ECO:0000313" key="9">
    <source>
        <dbReference type="Proteomes" id="UP001498398"/>
    </source>
</evidence>
<feature type="compositionally biased region" description="Low complexity" evidence="6">
    <location>
        <begin position="775"/>
        <end position="785"/>
    </location>
</feature>
<evidence type="ECO:0000256" key="1">
    <source>
        <dbReference type="ARBA" id="ARBA00004186"/>
    </source>
</evidence>
<feature type="compositionally biased region" description="Low complexity" evidence="6">
    <location>
        <begin position="328"/>
        <end position="358"/>
    </location>
</feature>
<evidence type="ECO:0000313" key="8">
    <source>
        <dbReference type="EMBL" id="KAK7470866.1"/>
    </source>
</evidence>
<comment type="subcellular location">
    <subcellularLocation>
        <location evidence="1">Cytoplasm</location>
        <location evidence="1">Cytoskeleton</location>
        <location evidence="1">Spindle</location>
    </subcellularLocation>
</comment>
<feature type="region of interest" description="Disordered" evidence="6">
    <location>
        <begin position="1287"/>
        <end position="1315"/>
    </location>
</feature>
<feature type="region of interest" description="Disordered" evidence="6">
    <location>
        <begin position="280"/>
        <end position="306"/>
    </location>
</feature>
<feature type="region of interest" description="Disordered" evidence="6">
    <location>
        <begin position="813"/>
        <end position="857"/>
    </location>
</feature>
<reference evidence="8 9" key="1">
    <citation type="submission" date="2024-01" db="EMBL/GenBank/DDBJ databases">
        <title>A draft genome for the cacao thread blight pathogen Marasmiellus scandens.</title>
        <authorList>
            <person name="Baruah I.K."/>
            <person name="Leung J."/>
            <person name="Bukari Y."/>
            <person name="Amoako-Attah I."/>
            <person name="Meinhardt L.W."/>
            <person name="Bailey B.A."/>
            <person name="Cohen S.P."/>
        </authorList>
    </citation>
    <scope>NUCLEOTIDE SEQUENCE [LARGE SCALE GENOMIC DNA]</scope>
    <source>
        <strain evidence="8 9">GH-19</strain>
    </source>
</reference>
<feature type="compositionally biased region" description="Polar residues" evidence="6">
    <location>
        <begin position="844"/>
        <end position="855"/>
    </location>
</feature>
<feature type="compositionally biased region" description="Low complexity" evidence="6">
    <location>
        <begin position="687"/>
        <end position="704"/>
    </location>
</feature>
<comment type="similarity">
    <text evidence="2">Belongs to the CLASP family.</text>
</comment>
<dbReference type="EMBL" id="JBANRG010000002">
    <property type="protein sequence ID" value="KAK7470866.1"/>
    <property type="molecule type" value="Genomic_DNA"/>
</dbReference>
<dbReference type="Pfam" id="PF12348">
    <property type="entry name" value="CLASP_N"/>
    <property type="match status" value="1"/>
</dbReference>
<sequence>MQSDDSKLEALLNQCRSNDVDIKIDVLHKLQAEAETGLEIDDSDALINVLKTCLRTSNQHLTTATLNVLPTILPLIITRPLNVLSQPRNGQSSVHSSTSSSSPSSMVDIFTLRQVLNAFLPTGGLFERLGDKERAQAKARETLVILGGFAFRSSGPSSTLSTGSKLGAKGPETPMAMYERFLRESGLGSKVWKVREQSILVLAQIRRQYHLFPLRPYLSLLVGCLEDTDPHVRDCARISVIEIFSGPAVTDAARADLKKEMTKKGVRKTIVDGVLSKLMGGGTDVGSNPQSREGSENGDSVSGKKEYVPPSLALQSRKFSSASVPGNSVSRTVSQSSVPRPPSRAAAAATPTTTPATPVAESFTDISAVYIASAKDLEQELAAFAKPFEGKETEHNWASREQAITRVRGMIKGDVHQRYGDTFMACLKDGFMQWSLKALASLRTTVATNTCSLYRELAIALGPALDPFSDVLLTNLLKMAGFTKKITAQASQDSVASLITHTSGTPRTFIPLLWQAVQDKNVQARTYGIGHLKAYLETHAERSRHSIEVSGGLDTLEKALKKGLSDANPAVKSAARTCFWVFDEVWRDRGQVILNSLDSTARKQLEKACPKHELLSSVASTPNPPKKTSVAAAIAASRAKAKAIANAPPTLRHQATSAVHAPPSTKRSASPSLNLSKSTSPTPRPNSPLRTSVSPPVSRSRVVSNGMARTVSNPVISPSHSRTRSGGSDSPPSPISDSFNRRISSPLAPRISPNRNSTIRKAVQTALPASPPSSTPTSPSRLRPPSQAPARLSSLLFNGIDDDSLLLAQTIPVPEDDSDSEDSVNLMSFSSPFEKRRPPPPPASNSQTRSLSPASDSKPIIGISNALSTDSVTALAKAGGQPVVEDALRARAEQAESAAERLLELVEPEDGEPHPTLPPSLLVGSTGTNGHATPKVKKPLPVPIVRNPAPVTPVNRAASIMRQAAMFKDSPAYNGRPSSLVDVLQERKNETGWWLRRKTLLAQRNPLDSGSRNADADLQKYITALEQGDVDTETLQKIVLLCLENPVTDLMSPLSEIGYPASPSPFMSSNSMPSLQPDIWERNKNFDRLFKALSKQLVLLKAERDIEFGLMIIWQMLESQSGHLEGRESDIFSLLLRVRYCNSFSVLEATNTIRDALTTRIEPLYGLTTMHAALRAFQAESLPSPGTEAIKASSYAFGLLALGKFILRLPAEIAEEELPRIKNTLISALNDGTSLVVREAAAAAIIAAQIVLRDETHLFALLDGLADEKKNLLTYLFDKHGARGLSRTSGPSGIDKLEKEMRRLDTRTNTPPRRV</sequence>
<gene>
    <name evidence="8" type="primary">STU1</name>
    <name evidence="8" type="ORF">VKT23_002282</name>
</gene>
<proteinExistence type="inferred from homology"/>
<feature type="domain" description="TOG" evidence="7">
    <location>
        <begin position="373"/>
        <end position="618"/>
    </location>
</feature>
<organism evidence="8 9">
    <name type="scientific">Marasmiellus scandens</name>
    <dbReference type="NCBI Taxonomy" id="2682957"/>
    <lineage>
        <taxon>Eukaryota</taxon>
        <taxon>Fungi</taxon>
        <taxon>Dikarya</taxon>
        <taxon>Basidiomycota</taxon>
        <taxon>Agaricomycotina</taxon>
        <taxon>Agaricomycetes</taxon>
        <taxon>Agaricomycetidae</taxon>
        <taxon>Agaricales</taxon>
        <taxon>Marasmiineae</taxon>
        <taxon>Omphalotaceae</taxon>
        <taxon>Marasmiellus</taxon>
    </lineage>
</organism>
<dbReference type="InterPro" id="IPR024395">
    <property type="entry name" value="CLASP_N_dom"/>
</dbReference>
<dbReference type="SUPFAM" id="SSF48371">
    <property type="entry name" value="ARM repeat"/>
    <property type="match status" value="1"/>
</dbReference>
<evidence type="ECO:0000256" key="6">
    <source>
        <dbReference type="SAM" id="MobiDB-lite"/>
    </source>
</evidence>
<dbReference type="InterPro" id="IPR016024">
    <property type="entry name" value="ARM-type_fold"/>
</dbReference>
<evidence type="ECO:0000259" key="7">
    <source>
        <dbReference type="SMART" id="SM01349"/>
    </source>
</evidence>
<keyword evidence="9" id="KW-1185">Reference proteome</keyword>
<dbReference type="InterPro" id="IPR011989">
    <property type="entry name" value="ARM-like"/>
</dbReference>
<protein>
    <submittedName>
        <fullName evidence="8">Suppressor of tub2 mutation</fullName>
    </submittedName>
</protein>
<feature type="compositionally biased region" description="Low complexity" evidence="6">
    <location>
        <begin position="725"/>
        <end position="738"/>
    </location>
</feature>
<dbReference type="SMART" id="SM01349">
    <property type="entry name" value="TOG"/>
    <property type="match status" value="1"/>
</dbReference>
<dbReference type="PANTHER" id="PTHR21567">
    <property type="entry name" value="CLASP"/>
    <property type="match status" value="1"/>
</dbReference>
<feature type="region of interest" description="Disordered" evidence="6">
    <location>
        <begin position="647"/>
        <end position="788"/>
    </location>
</feature>
<keyword evidence="5" id="KW-0131">Cell cycle</keyword>
<evidence type="ECO:0000256" key="4">
    <source>
        <dbReference type="ARBA" id="ARBA00022701"/>
    </source>
</evidence>
<name>A0ABR1K7L2_9AGAR</name>
<feature type="compositionally biased region" description="Polar residues" evidence="6">
    <location>
        <begin position="710"/>
        <end position="720"/>
    </location>
</feature>
<evidence type="ECO:0000256" key="5">
    <source>
        <dbReference type="ARBA" id="ARBA00022776"/>
    </source>
</evidence>
<feature type="region of interest" description="Disordered" evidence="6">
    <location>
        <begin position="907"/>
        <end position="941"/>
    </location>
</feature>
<feature type="compositionally biased region" description="Basic and acidic residues" evidence="6">
    <location>
        <begin position="1295"/>
        <end position="1306"/>
    </location>
</feature>
<dbReference type="PANTHER" id="PTHR21567:SF9">
    <property type="entry name" value="CLIP-ASSOCIATING PROTEIN"/>
    <property type="match status" value="1"/>
</dbReference>
<feature type="compositionally biased region" description="Polar residues" evidence="6">
    <location>
        <begin position="665"/>
        <end position="681"/>
    </location>
</feature>
<dbReference type="Proteomes" id="UP001498398">
    <property type="component" value="Unassembled WGS sequence"/>
</dbReference>
<evidence type="ECO:0000256" key="2">
    <source>
        <dbReference type="ARBA" id="ARBA00009549"/>
    </source>
</evidence>
<comment type="caution">
    <text evidence="8">The sequence shown here is derived from an EMBL/GenBank/DDBJ whole genome shotgun (WGS) entry which is preliminary data.</text>
</comment>
<keyword evidence="3" id="KW-0132">Cell division</keyword>
<feature type="compositionally biased region" description="Polar residues" evidence="6">
    <location>
        <begin position="285"/>
        <end position="300"/>
    </location>
</feature>
<accession>A0ABR1K7L2</accession>
<keyword evidence="4" id="KW-0493">Microtubule</keyword>